<evidence type="ECO:0000313" key="20">
    <source>
        <dbReference type="Proteomes" id="UP001194714"/>
    </source>
</evidence>
<evidence type="ECO:0000256" key="6">
    <source>
        <dbReference type="ARBA" id="ARBA00022806"/>
    </source>
</evidence>
<evidence type="ECO:0000313" key="19">
    <source>
        <dbReference type="EMBL" id="MBF5059966.1"/>
    </source>
</evidence>
<keyword evidence="1 15" id="KW-0540">Nuclease</keyword>
<comment type="caution">
    <text evidence="19">The sequence shown here is derived from an EMBL/GenBank/DDBJ whole genome shotgun (WGS) entry which is preliminary data.</text>
</comment>
<feature type="domain" description="UvrD-like helicase ATP-binding" evidence="17">
    <location>
        <begin position="1"/>
        <end position="403"/>
    </location>
</feature>
<keyword evidence="12 15" id="KW-0413">Isomerase</keyword>
<evidence type="ECO:0000256" key="7">
    <source>
        <dbReference type="ARBA" id="ARBA00022839"/>
    </source>
</evidence>
<feature type="active site" description="For nuclease activity" evidence="15">
    <location>
        <position position="902"/>
    </location>
</feature>
<dbReference type="EMBL" id="JAAEJV010000056">
    <property type="protein sequence ID" value="MBF5059966.1"/>
    <property type="molecule type" value="Genomic_DNA"/>
</dbReference>
<organism evidence="19 20">
    <name type="scientific">Candidatus Neptunichlamydia vexilliferae</name>
    <dbReference type="NCBI Taxonomy" id="1651774"/>
    <lineage>
        <taxon>Bacteria</taxon>
        <taxon>Pseudomonadati</taxon>
        <taxon>Chlamydiota</taxon>
        <taxon>Chlamydiia</taxon>
        <taxon>Parachlamydiales</taxon>
        <taxon>Simkaniaceae</taxon>
        <taxon>Candidatus Neptunichlamydia</taxon>
    </lineage>
</organism>
<evidence type="ECO:0000256" key="10">
    <source>
        <dbReference type="ARBA" id="ARBA00023125"/>
    </source>
</evidence>
<feature type="domain" description="UvrD-like helicase C-terminal" evidence="18">
    <location>
        <begin position="418"/>
        <end position="653"/>
    </location>
</feature>
<gene>
    <name evidence="15" type="primary">recB</name>
    <name evidence="19" type="ORF">NEPTK9_001490</name>
</gene>
<evidence type="ECO:0000256" key="4">
    <source>
        <dbReference type="ARBA" id="ARBA00022763"/>
    </source>
</evidence>
<keyword evidence="8 15" id="KW-0067">ATP-binding</keyword>
<evidence type="ECO:0000256" key="16">
    <source>
        <dbReference type="PROSITE-ProRule" id="PRU00560"/>
    </source>
</evidence>
<dbReference type="InterPro" id="IPR000212">
    <property type="entry name" value="DNA_helicase_UvrD/REP"/>
</dbReference>
<comment type="domain">
    <text evidence="15">The N-terminal DNA-binding domain is a ssDNA-dependent ATPase and has ATP-dependent 3'-5' helicase function. This domain interacts with RecC.</text>
</comment>
<evidence type="ECO:0000256" key="14">
    <source>
        <dbReference type="ARBA" id="ARBA00048988"/>
    </source>
</evidence>
<dbReference type="Pfam" id="PF13361">
    <property type="entry name" value="UvrD_C"/>
    <property type="match status" value="2"/>
</dbReference>
<name>A0ABS0B0P2_9BACT</name>
<dbReference type="PANTHER" id="PTHR11070">
    <property type="entry name" value="UVRD / RECB / PCRA DNA HELICASE FAMILY MEMBER"/>
    <property type="match status" value="1"/>
</dbReference>
<dbReference type="Gene3D" id="3.90.320.10">
    <property type="match status" value="2"/>
</dbReference>
<feature type="region of interest" description="Nuclease activity, interacts with RecD and RecA" evidence="15">
    <location>
        <begin position="778"/>
        <end position="970"/>
    </location>
</feature>
<feature type="binding site" evidence="15">
    <location>
        <position position="889"/>
    </location>
    <ligand>
        <name>Mg(2+)</name>
        <dbReference type="ChEBI" id="CHEBI:18420"/>
    </ligand>
</feature>
<dbReference type="SUPFAM" id="SSF52980">
    <property type="entry name" value="Restriction endonuclease-like"/>
    <property type="match status" value="1"/>
</dbReference>
<comment type="catalytic activity">
    <reaction evidence="15">
        <text>Exonucleolytic cleavage (in the presence of ATP) in either 5'- to 3'- or 3'- to 5'-direction to yield 5'-phosphooligonucleotides.</text>
        <dbReference type="EC" id="3.1.11.5"/>
    </reaction>
</comment>
<dbReference type="Proteomes" id="UP001194714">
    <property type="component" value="Unassembled WGS sequence"/>
</dbReference>
<keyword evidence="10 15" id="KW-0238">DNA-binding</keyword>
<keyword evidence="2 15" id="KW-0479">Metal-binding</keyword>
<keyword evidence="6 15" id="KW-0347">Helicase</keyword>
<keyword evidence="9 15" id="KW-0460">Magnesium</keyword>
<dbReference type="InterPro" id="IPR038726">
    <property type="entry name" value="PDDEXK_AddAB-type"/>
</dbReference>
<comment type="domain">
    <text evidence="15">The C-terminal domain has nuclease activity and interacts with RecD. It interacts with RecA, facilitating its loading onto ssDNA.</text>
</comment>
<comment type="function">
    <text evidence="15">A helicase/nuclease that prepares dsDNA breaks (DSB) for recombinational DNA repair. Binds to DSBs and unwinds DNA via a highly rapid and processive ATP-dependent bidirectional helicase activity. Unwinds dsDNA until it encounters a Chi (crossover hotspot instigator) sequence from the 3' direction. Cuts ssDNA a few nucleotides 3' to the Chi site. The properties and activities of the enzyme are changed at Chi. The Chi-altered holoenzyme produces a long 3'-ssDNA overhang and facilitates RecA-binding to the ssDNA for homologous DNA recombination and repair. Holoenzyme degrades any linearized DNA that is unable to undergo homologous recombination. In the holoenzyme this subunit contributes ATPase, 3'-5' helicase, exonuclease activity and loads RecA onto ssDNA.</text>
</comment>
<feature type="binding site" evidence="16">
    <location>
        <begin position="21"/>
        <end position="28"/>
    </location>
    <ligand>
        <name>ATP</name>
        <dbReference type="ChEBI" id="CHEBI:30616"/>
    </ligand>
</feature>
<keyword evidence="11 15" id="KW-0234">DNA repair</keyword>
<keyword evidence="7 15" id="KW-0269">Exonuclease</keyword>
<evidence type="ECO:0000256" key="15">
    <source>
        <dbReference type="HAMAP-Rule" id="MF_01485"/>
    </source>
</evidence>
<accession>A0ABS0B0P2</accession>
<dbReference type="Pfam" id="PF12705">
    <property type="entry name" value="PDDEXK_1"/>
    <property type="match status" value="1"/>
</dbReference>
<evidence type="ECO:0000259" key="18">
    <source>
        <dbReference type="PROSITE" id="PS51217"/>
    </source>
</evidence>
<dbReference type="InterPro" id="IPR011604">
    <property type="entry name" value="PDDEXK-like_dom_sf"/>
</dbReference>
<evidence type="ECO:0000256" key="13">
    <source>
        <dbReference type="ARBA" id="ARBA00034617"/>
    </source>
</evidence>
<keyword evidence="3 15" id="KW-0547">Nucleotide-binding</keyword>
<keyword evidence="5 15" id="KW-0378">Hydrolase</keyword>
<dbReference type="PANTHER" id="PTHR11070:SF23">
    <property type="entry name" value="RECBCD ENZYME SUBUNIT RECB"/>
    <property type="match status" value="1"/>
</dbReference>
<comment type="miscellaneous">
    <text evidence="15">In the RecBCD complex, RecB has a slow 3'-5' helicase, an exonuclease activity and loads RecA onto ssDNA, RecD has a fast 5'-3' helicase activity, while RecC stimulates the ATPase and processivity of the RecB helicase and contributes to recognition of the Chi site.</text>
</comment>
<evidence type="ECO:0000256" key="2">
    <source>
        <dbReference type="ARBA" id="ARBA00022723"/>
    </source>
</evidence>
<evidence type="ECO:0000256" key="8">
    <source>
        <dbReference type="ARBA" id="ARBA00022840"/>
    </source>
</evidence>
<dbReference type="PROSITE" id="PS51198">
    <property type="entry name" value="UVRD_HELICASE_ATP_BIND"/>
    <property type="match status" value="1"/>
</dbReference>
<evidence type="ECO:0000256" key="11">
    <source>
        <dbReference type="ARBA" id="ARBA00023204"/>
    </source>
</evidence>
<comment type="catalytic activity">
    <reaction evidence="13 15">
        <text>Couples ATP hydrolysis with the unwinding of duplex DNA by translocating in the 3'-5' direction.</text>
        <dbReference type="EC" id="5.6.2.4"/>
    </reaction>
</comment>
<dbReference type="EC" id="5.6.2.4" evidence="15"/>
<evidence type="ECO:0000259" key="17">
    <source>
        <dbReference type="PROSITE" id="PS51198"/>
    </source>
</evidence>
<dbReference type="GO" id="GO:0016787">
    <property type="term" value="F:hydrolase activity"/>
    <property type="evidence" value="ECO:0007669"/>
    <property type="project" value="UniProtKB-KW"/>
</dbReference>
<comment type="subunit">
    <text evidence="15">Heterotrimer of RecB, RecC and RecD. All subunits contribute to DNA-binding. Interacts with RecA.</text>
</comment>
<dbReference type="HAMAP" id="MF_01485">
    <property type="entry name" value="RecB"/>
    <property type="match status" value="1"/>
</dbReference>
<dbReference type="InterPro" id="IPR027417">
    <property type="entry name" value="P-loop_NTPase"/>
</dbReference>
<dbReference type="InterPro" id="IPR014016">
    <property type="entry name" value="UvrD-like_ATP-bd"/>
</dbReference>
<comment type="catalytic activity">
    <reaction evidence="14 15">
        <text>ATP + H2O = ADP + phosphate + H(+)</text>
        <dbReference type="Rhea" id="RHEA:13065"/>
        <dbReference type="ChEBI" id="CHEBI:15377"/>
        <dbReference type="ChEBI" id="CHEBI:15378"/>
        <dbReference type="ChEBI" id="CHEBI:30616"/>
        <dbReference type="ChEBI" id="CHEBI:43474"/>
        <dbReference type="ChEBI" id="CHEBI:456216"/>
        <dbReference type="EC" id="5.6.2.4"/>
    </reaction>
</comment>
<dbReference type="Pfam" id="PF00580">
    <property type="entry name" value="UvrD-helicase"/>
    <property type="match status" value="1"/>
</dbReference>
<reference evidence="19 20" key="1">
    <citation type="submission" date="2020-01" db="EMBL/GenBank/DDBJ databases">
        <title>Draft genome sequence of Cand. Neptunochlamydia vexilliferae K9.</title>
        <authorList>
            <person name="Schulz F."/>
            <person name="Koestlbacher S."/>
            <person name="Wascher F."/>
            <person name="Pizzetti I."/>
            <person name="Horn M."/>
        </authorList>
    </citation>
    <scope>NUCLEOTIDE SEQUENCE [LARGE SCALE GENOMIC DNA]</scope>
    <source>
        <strain evidence="19 20">K9</strain>
    </source>
</reference>
<keyword evidence="20" id="KW-1185">Reference proteome</keyword>
<feature type="binding site" evidence="15">
    <location>
        <position position="902"/>
    </location>
    <ligand>
        <name>Mg(2+)</name>
        <dbReference type="ChEBI" id="CHEBI:18420"/>
    </ligand>
</feature>
<evidence type="ECO:0000256" key="1">
    <source>
        <dbReference type="ARBA" id="ARBA00022722"/>
    </source>
</evidence>
<evidence type="ECO:0000256" key="3">
    <source>
        <dbReference type="ARBA" id="ARBA00022741"/>
    </source>
</evidence>
<protein>
    <recommendedName>
        <fullName evidence="15">RecBCD enzyme subunit RecB</fullName>
        <ecNumber evidence="15">3.1.11.5</ecNumber>
        <ecNumber evidence="15">5.6.2.4</ecNumber>
    </recommendedName>
    <alternativeName>
        <fullName evidence="15">DNA 3'-5' helicase subunit RecB</fullName>
    </alternativeName>
    <alternativeName>
        <fullName evidence="15">Exonuclease V subunit RecB</fullName>
        <shortName evidence="15">ExoV subunit RecB</shortName>
    </alternativeName>
    <alternativeName>
        <fullName evidence="15">Helicase/nuclease RecBCD subunit RecB</fullName>
    </alternativeName>
</protein>
<keyword evidence="4 15" id="KW-0227">DNA damage</keyword>
<evidence type="ECO:0000256" key="9">
    <source>
        <dbReference type="ARBA" id="ARBA00022842"/>
    </source>
</evidence>
<dbReference type="Gene3D" id="3.40.50.300">
    <property type="entry name" value="P-loop containing nucleotide triphosphate hydrolases"/>
    <property type="match status" value="4"/>
</dbReference>
<dbReference type="InterPro" id="IPR011335">
    <property type="entry name" value="Restrct_endonuc-II-like"/>
</dbReference>
<evidence type="ECO:0000256" key="5">
    <source>
        <dbReference type="ARBA" id="ARBA00022801"/>
    </source>
</evidence>
<dbReference type="PROSITE" id="PS51217">
    <property type="entry name" value="UVRD_HELICASE_CTER"/>
    <property type="match status" value="1"/>
</dbReference>
<dbReference type="CDD" id="cd22352">
    <property type="entry name" value="RecB_C-like"/>
    <property type="match status" value="1"/>
</dbReference>
<dbReference type="RefSeq" id="WP_194848289.1">
    <property type="nucleotide sequence ID" value="NZ_JAAEJV010000056.1"/>
</dbReference>
<evidence type="ECO:0000256" key="12">
    <source>
        <dbReference type="ARBA" id="ARBA00023235"/>
    </source>
</evidence>
<proteinExistence type="inferred from homology"/>
<dbReference type="SUPFAM" id="SSF52540">
    <property type="entry name" value="P-loop containing nucleoside triphosphate hydrolases"/>
    <property type="match status" value="1"/>
</dbReference>
<feature type="region of interest" description="DNA-binding and helicase activity, interacts with RecC" evidence="15">
    <location>
        <begin position="1"/>
        <end position="753"/>
    </location>
</feature>
<feature type="binding site" evidence="15">
    <location>
        <position position="813"/>
    </location>
    <ligand>
        <name>Mg(2+)</name>
        <dbReference type="ChEBI" id="CHEBI:18420"/>
    </ligand>
</feature>
<dbReference type="InterPro" id="IPR004586">
    <property type="entry name" value="RecB"/>
</dbReference>
<dbReference type="InterPro" id="IPR014017">
    <property type="entry name" value="DNA_helicase_UvrD-like_C"/>
</dbReference>
<sequence>MKRFDVLDPRTPLLGHHFLEASAGTGKTFAIEHITARLIAEQRFSIDEILIVTFTRAATRELKVRIHETLKKCPPSFPLQKALALVDQAQIFTIHGFCHRMLTEYAFEAGLEFTLLSEEESDYQAILADHITDFFRTSLTSEEYSTPQLIKLFQSRADVLNKVLNLIEKEGEFPDYPPFNHSHERYNAIRPTLSPPLDLILQFNKIKNKEGEIKEPYKTQVALLEKKYLNREEFETLTASESVLSLTTEENLSKRAFSDPRPLYNFRDQLLPILEPATSPLCTLVRIARSVGPSALRALEEKEILSPNDILKRMGEALSRPPFREKVRSRYRAAIIDEFQDTDPIQWNIFKTLFIDDPIPALYLVGDPKQSIYSFRSADIYTYLNAEKMVSEKGYLDTNYRSDPALIQALNTLFSKNPNWLSLPDAPLPFHPVKHPEGAANRPFPDDKEPIHFFAYETKKKKWGSWPTIEIEETIFFPFIAREILNLTKKGFQYSDFAILVKDRHQSVRLKTYLESCKIPTSSKRNESLTSSPTFSLVRSLLEALIDPSEVPVKRFLSHLYNHQDLKENQELLTETTARFAQPQSLERALRTLYTPTDLETYADYTKLSELLLSHPGTLEERLASLLDHKEIPRVPLADPNSVTIMTIHMSKGLEFNIVFALGLINRYTGRETLIRHDKEWLPFHPDHPKCKAALHRQEAEKLRQLYVALTRAKHRLYIPLLRDTSNTPIPLGQASPLELFDPEPTDVTYLFPAKLPPEDPTFPELHSPTSPSLIYPSRTLHSYSSLAHTTPQPPVDVETDLPKGAETGVLLHSLLETLLLNPDTSIETLLQKRLPPHFPFETTAKLLHHALHTPLSPHPFSLSEVKHLYPEVEFLYPDGPNFIKGFIDLVFKHNDHYFLLDWKTNLLPSYDPKTLHETMAHHDYTLQALLYNTALSRYLKGAPIGGTYYIFLRGLPDEGILFLPYQTNA</sequence>
<dbReference type="EC" id="3.1.11.5" evidence="15"/>
<comment type="cofactor">
    <cofactor evidence="15">
        <name>Mg(2+)</name>
        <dbReference type="ChEBI" id="CHEBI:18420"/>
    </cofactor>
    <text evidence="15">Binds 1 Mg(2+) ion per subunit.</text>
</comment>
<dbReference type="GO" id="GO:0003678">
    <property type="term" value="F:DNA helicase activity"/>
    <property type="evidence" value="ECO:0007669"/>
    <property type="project" value="UniProtKB-EC"/>
</dbReference>
<comment type="similarity">
    <text evidence="15">Belongs to the helicase family. UvrD subfamily.</text>
</comment>